<comment type="caution">
    <text evidence="1">The sequence shown here is derived from an EMBL/GenBank/DDBJ whole genome shotgun (WGS) entry which is preliminary data.</text>
</comment>
<protein>
    <recommendedName>
        <fullName evidence="2">MAGE domain-containing protein</fullName>
    </recommendedName>
</protein>
<dbReference type="AlphaFoldDB" id="X1G7F3"/>
<evidence type="ECO:0008006" key="2">
    <source>
        <dbReference type="Google" id="ProtNLM"/>
    </source>
</evidence>
<organism evidence="1">
    <name type="scientific">marine sediment metagenome</name>
    <dbReference type="NCBI Taxonomy" id="412755"/>
    <lineage>
        <taxon>unclassified sequences</taxon>
        <taxon>metagenomes</taxon>
        <taxon>ecological metagenomes</taxon>
    </lineage>
</organism>
<proteinExistence type="predicted"/>
<accession>X1G7F3</accession>
<name>X1G7F3_9ZZZZ</name>
<reference evidence="1" key="1">
    <citation type="journal article" date="2014" name="Front. Microbiol.">
        <title>High frequency of phylogenetically diverse reductive dehalogenase-homologous genes in deep subseafloor sedimentary metagenomes.</title>
        <authorList>
            <person name="Kawai M."/>
            <person name="Futagami T."/>
            <person name="Toyoda A."/>
            <person name="Takaki Y."/>
            <person name="Nishi S."/>
            <person name="Hori S."/>
            <person name="Arai W."/>
            <person name="Tsubouchi T."/>
            <person name="Morono Y."/>
            <person name="Uchiyama I."/>
            <person name="Ito T."/>
            <person name="Fujiyama A."/>
            <person name="Inagaki F."/>
            <person name="Takami H."/>
        </authorList>
    </citation>
    <scope>NUCLEOTIDE SEQUENCE</scope>
    <source>
        <strain evidence="1">Expedition CK06-06</strain>
    </source>
</reference>
<gene>
    <name evidence="1" type="ORF">S03H2_28047</name>
</gene>
<evidence type="ECO:0000313" key="1">
    <source>
        <dbReference type="EMBL" id="GAH53846.1"/>
    </source>
</evidence>
<dbReference type="EMBL" id="BARU01016893">
    <property type="protein sequence ID" value="GAH53846.1"/>
    <property type="molecule type" value="Genomic_DNA"/>
</dbReference>
<sequence length="170" mass="20117">MIDNKEEIVKKITKLILTNQQKMIKEEDLKNLYDRSLDLDFDEIIYEVYKQLKKFGLYLIKNEFQGYKYYVLISEGKDDNITPSQYGTLALILALSKEVNENINIDDLIEIFEEVWTFDIQFLIKNDYLRIIEDLNIIKVTPLGKALLNNIIQDLNLKNLLDVFREKEST</sequence>